<organism evidence="3 4">
    <name type="scientific">Nocardiopsis akebiae</name>
    <dbReference type="NCBI Taxonomy" id="2831968"/>
    <lineage>
        <taxon>Bacteria</taxon>
        <taxon>Bacillati</taxon>
        <taxon>Actinomycetota</taxon>
        <taxon>Actinomycetes</taxon>
        <taxon>Streptosporangiales</taxon>
        <taxon>Nocardiopsidaceae</taxon>
        <taxon>Nocardiopsis</taxon>
    </lineage>
</organism>
<dbReference type="InterPro" id="IPR015422">
    <property type="entry name" value="PyrdxlP-dep_Trfase_small"/>
</dbReference>
<gene>
    <name evidence="3" type="ORF">KGD83_16365</name>
</gene>
<dbReference type="InterPro" id="IPR015421">
    <property type="entry name" value="PyrdxlP-dep_Trfase_major"/>
</dbReference>
<evidence type="ECO:0000256" key="1">
    <source>
        <dbReference type="ARBA" id="ARBA00001933"/>
    </source>
</evidence>
<dbReference type="Pfam" id="PF01041">
    <property type="entry name" value="DegT_DnrJ_EryC1"/>
    <property type="match status" value="1"/>
</dbReference>
<dbReference type="GO" id="GO:0008483">
    <property type="term" value="F:transaminase activity"/>
    <property type="evidence" value="ECO:0007669"/>
    <property type="project" value="UniProtKB-KW"/>
</dbReference>
<dbReference type="SUPFAM" id="SSF53383">
    <property type="entry name" value="PLP-dependent transferases"/>
    <property type="match status" value="1"/>
</dbReference>
<dbReference type="Gene3D" id="3.90.1150.10">
    <property type="entry name" value="Aspartate Aminotransferase, domain 1"/>
    <property type="match status" value="1"/>
</dbReference>
<dbReference type="PIRSF" id="PIRSF000390">
    <property type="entry name" value="PLP_StrS"/>
    <property type="match status" value="1"/>
</dbReference>
<evidence type="ECO:0000313" key="3">
    <source>
        <dbReference type="EMBL" id="QUX31801.1"/>
    </source>
</evidence>
<evidence type="ECO:0000256" key="2">
    <source>
        <dbReference type="RuleBase" id="RU004508"/>
    </source>
</evidence>
<proteinExistence type="inferred from homology"/>
<sequence length="379" mass="40946">MNLPPWPQYGAAEREGLLGVLEQPGWWRQAGSRVETFERAFAERHGAPYCLAVSSGTAALELALESMGVGPGDEVVVPAFTFISCSLAVQRLGAVPVPADVDLDTYCLDVDATAAALGPRTKVIMAVHMAGQFADVDALDALARSAGVEVLHDSAHAHGARWRGRHAGELGGIATFSFQNGKLMTGGEGGAILFPDRERYEDAYLRHSCGRPADDRHYEHRTQGSNQRMPEFVAAVLSGQLARLDEHLSVRERGAEVLEKELAAVPGVVPAGRDERCDLHSHYMAMFRVPGIDDRRRRALVDNLVDRGVPAFVGFPPIYRTEGWGRGPTRGEDVGSDAARCPNSELIGRECVWLHHRVLLADPDTVRAVAAHVGEAVAA</sequence>
<accession>A0ABX8CBL1</accession>
<dbReference type="EMBL" id="CP074132">
    <property type="protein sequence ID" value="QUX31801.1"/>
    <property type="molecule type" value="Genomic_DNA"/>
</dbReference>
<dbReference type="InterPro" id="IPR015424">
    <property type="entry name" value="PyrdxlP-dep_Trfase"/>
</dbReference>
<keyword evidence="3" id="KW-0032">Aminotransferase</keyword>
<dbReference type="CDD" id="cd00616">
    <property type="entry name" value="AHBA_syn"/>
    <property type="match status" value="1"/>
</dbReference>
<keyword evidence="3" id="KW-0808">Transferase</keyword>
<keyword evidence="4" id="KW-1185">Reference proteome</keyword>
<dbReference type="Gene3D" id="3.40.640.10">
    <property type="entry name" value="Type I PLP-dependent aspartate aminotransferase-like (Major domain)"/>
    <property type="match status" value="1"/>
</dbReference>
<dbReference type="PANTHER" id="PTHR30244:SF34">
    <property type="entry name" value="DTDP-4-AMINO-4,6-DIDEOXYGALACTOSE TRANSAMINASE"/>
    <property type="match status" value="1"/>
</dbReference>
<protein>
    <submittedName>
        <fullName evidence="3">DegT/DnrJ/EryC1/StrS family aminotransferase</fullName>
    </submittedName>
</protein>
<dbReference type="Proteomes" id="UP000678016">
    <property type="component" value="Chromosome"/>
</dbReference>
<dbReference type="PANTHER" id="PTHR30244">
    <property type="entry name" value="TRANSAMINASE"/>
    <property type="match status" value="1"/>
</dbReference>
<keyword evidence="2" id="KW-0663">Pyridoxal phosphate</keyword>
<comment type="cofactor">
    <cofactor evidence="1">
        <name>pyridoxal 5'-phosphate</name>
        <dbReference type="ChEBI" id="CHEBI:597326"/>
    </cofactor>
</comment>
<dbReference type="InterPro" id="IPR000653">
    <property type="entry name" value="DegT/StrS_aminotransferase"/>
</dbReference>
<comment type="similarity">
    <text evidence="2">Belongs to the DegT/DnrJ/EryC1 family.</text>
</comment>
<reference evidence="4" key="1">
    <citation type="submission" date="2021-05" db="EMBL/GenBank/DDBJ databases">
        <title>Direct Submission.</title>
        <authorList>
            <person name="Li K."/>
            <person name="Gao J."/>
        </authorList>
    </citation>
    <scope>NUCLEOTIDE SEQUENCE [LARGE SCALE GENOMIC DNA]</scope>
    <source>
        <strain evidence="4">HDS12</strain>
    </source>
</reference>
<evidence type="ECO:0000313" key="4">
    <source>
        <dbReference type="Proteomes" id="UP000678016"/>
    </source>
</evidence>
<name>A0ABX8CBL1_9ACTN</name>